<sequence length="189" mass="21076">MYCDTFDLAGDAALVEFTPAEYRVKWATLPWESDRAYALRRAVFCIEQGLFVGDDRDEVDRHAKLLVALSCVAGMPEQVVGTVRIHETAPRVWLGSRLAVHAAFRSHGRLGSTLIRLAVCSAHALGCDTFLAHVQSQNVPLFRRLHWETVAEEVLFGRLHHRMQADLACYPPCRTPESGFVTSAARGRS</sequence>
<evidence type="ECO:0000313" key="2">
    <source>
        <dbReference type="EMBL" id="CAB3756296.1"/>
    </source>
</evidence>
<keyword evidence="3" id="KW-1185">Reference proteome</keyword>
<dbReference type="GO" id="GO:0016747">
    <property type="term" value="F:acyltransferase activity, transferring groups other than amino-acyl groups"/>
    <property type="evidence" value="ECO:0007669"/>
    <property type="project" value="InterPro"/>
</dbReference>
<dbReference type="InterPro" id="IPR024035">
    <property type="entry name" value="MSMEG_0567_GNAT"/>
</dbReference>
<dbReference type="CDD" id="cd04301">
    <property type="entry name" value="NAT_SF"/>
    <property type="match status" value="1"/>
</dbReference>
<gene>
    <name evidence="2" type="ORF">LMG29739_02414</name>
</gene>
<dbReference type="SUPFAM" id="SSF55729">
    <property type="entry name" value="Acyl-CoA N-acyltransferases (Nat)"/>
    <property type="match status" value="1"/>
</dbReference>
<reference evidence="2 3" key="1">
    <citation type="submission" date="2020-04" db="EMBL/GenBank/DDBJ databases">
        <authorList>
            <person name="De Canck E."/>
        </authorList>
    </citation>
    <scope>NUCLEOTIDE SEQUENCE [LARGE SCALE GENOMIC DNA]</scope>
    <source>
        <strain evidence="2 3">LMG 29739</strain>
    </source>
</reference>
<evidence type="ECO:0000259" key="1">
    <source>
        <dbReference type="PROSITE" id="PS51186"/>
    </source>
</evidence>
<name>A0A6J5DTQ8_9BURK</name>
<dbReference type="EMBL" id="CADIKF010000016">
    <property type="protein sequence ID" value="CAB3756296.1"/>
    <property type="molecule type" value="Genomic_DNA"/>
</dbReference>
<dbReference type="PROSITE" id="PS51186">
    <property type="entry name" value="GNAT"/>
    <property type="match status" value="1"/>
</dbReference>
<dbReference type="AlphaFoldDB" id="A0A6J5DTQ8"/>
<dbReference type="NCBIfam" id="TIGR04045">
    <property type="entry name" value="MSMEG_0567_GNAT"/>
    <property type="match status" value="1"/>
</dbReference>
<dbReference type="InterPro" id="IPR000182">
    <property type="entry name" value="GNAT_dom"/>
</dbReference>
<dbReference type="InterPro" id="IPR016181">
    <property type="entry name" value="Acyl_CoA_acyltransferase"/>
</dbReference>
<organism evidence="2 3">
    <name type="scientific">Paraburkholderia solisilvae</name>
    <dbReference type="NCBI Taxonomy" id="624376"/>
    <lineage>
        <taxon>Bacteria</taxon>
        <taxon>Pseudomonadati</taxon>
        <taxon>Pseudomonadota</taxon>
        <taxon>Betaproteobacteria</taxon>
        <taxon>Burkholderiales</taxon>
        <taxon>Burkholderiaceae</taxon>
        <taxon>Paraburkholderia</taxon>
    </lineage>
</organism>
<proteinExistence type="predicted"/>
<dbReference type="RefSeq" id="WP_175111144.1">
    <property type="nucleotide sequence ID" value="NZ_CADIKF010000016.1"/>
</dbReference>
<protein>
    <recommendedName>
        <fullName evidence="1">N-acetyltransferase domain-containing protein</fullName>
    </recommendedName>
</protein>
<dbReference type="Pfam" id="PF00583">
    <property type="entry name" value="Acetyltransf_1"/>
    <property type="match status" value="1"/>
</dbReference>
<evidence type="ECO:0000313" key="3">
    <source>
        <dbReference type="Proteomes" id="UP000494329"/>
    </source>
</evidence>
<feature type="domain" description="N-acetyltransferase" evidence="1">
    <location>
        <begin position="24"/>
        <end position="176"/>
    </location>
</feature>
<dbReference type="Gene3D" id="3.40.630.30">
    <property type="match status" value="1"/>
</dbReference>
<accession>A0A6J5DTQ8</accession>
<dbReference type="Proteomes" id="UP000494329">
    <property type="component" value="Unassembled WGS sequence"/>
</dbReference>